<dbReference type="EMBL" id="JAQPYX010000074">
    <property type="protein sequence ID" value="MDC7149433.1"/>
    <property type="molecule type" value="Genomic_DNA"/>
</dbReference>
<organism evidence="2 3">
    <name type="scientific">Parabacteroides johnsonii</name>
    <dbReference type="NCBI Taxonomy" id="387661"/>
    <lineage>
        <taxon>Bacteria</taxon>
        <taxon>Pseudomonadati</taxon>
        <taxon>Bacteroidota</taxon>
        <taxon>Bacteroidia</taxon>
        <taxon>Bacteroidales</taxon>
        <taxon>Tannerellaceae</taxon>
        <taxon>Parabacteroides</taxon>
    </lineage>
</organism>
<keyword evidence="1" id="KW-0732">Signal</keyword>
<feature type="chain" id="PRO_5043992181" evidence="1">
    <location>
        <begin position="22"/>
        <end position="302"/>
    </location>
</feature>
<reference evidence="2" key="1">
    <citation type="submission" date="2023-01" db="EMBL/GenBank/DDBJ databases">
        <title>Exploring GABA producing Bacteroides strains toward improving mental health.</title>
        <authorList>
            <person name="Yousuf B."/>
            <person name="Bouhlel N.E."/>
            <person name="Mottawea W."/>
            <person name="Hammami R."/>
        </authorList>
    </citation>
    <scope>NUCLEOTIDE SEQUENCE</scope>
    <source>
        <strain evidence="2">UO.H1047</strain>
    </source>
</reference>
<evidence type="ECO:0000256" key="1">
    <source>
        <dbReference type="SAM" id="SignalP"/>
    </source>
</evidence>
<proteinExistence type="predicted"/>
<dbReference type="CDD" id="cd13121">
    <property type="entry name" value="BF2867_like_C"/>
    <property type="match status" value="1"/>
</dbReference>
<dbReference type="Gene3D" id="2.60.40.2620">
    <property type="entry name" value="Fimbrillin-like"/>
    <property type="match status" value="1"/>
</dbReference>
<feature type="signal peptide" evidence="1">
    <location>
        <begin position="1"/>
        <end position="21"/>
    </location>
</feature>
<evidence type="ECO:0000313" key="2">
    <source>
        <dbReference type="EMBL" id="MDC7149433.1"/>
    </source>
</evidence>
<dbReference type="CDD" id="cd13120">
    <property type="entry name" value="BF2867_like_N"/>
    <property type="match status" value="1"/>
</dbReference>
<evidence type="ECO:0000313" key="3">
    <source>
        <dbReference type="Proteomes" id="UP001213646"/>
    </source>
</evidence>
<dbReference type="InterPro" id="IPR025049">
    <property type="entry name" value="Mfa-like_1"/>
</dbReference>
<dbReference type="Pfam" id="PF13149">
    <property type="entry name" value="Mfa_like_1"/>
    <property type="match status" value="1"/>
</dbReference>
<name>A0AAW6I1B8_9BACT</name>
<dbReference type="RefSeq" id="WP_008156398.1">
    <property type="nucleotide sequence ID" value="NZ_CANUAN010000029.1"/>
</dbReference>
<accession>A0AAW6I1B8</accession>
<sequence>MKIIKYTFGLLLLILSGCNETDVPLVEVTPSQAIHFSTRIQTLTTKSIITGTTLPDNSQIGVFSWGHHKNDGSVNTTLRKDLANNLYTKEAGDTELAASTDAHYPINPDTLLNFYAYYPYIQSAAHTPGSIPFDLSKQEDIMWSTPVLNRSKATNEEAVNLAFNHLLSAVTIKFQKDDDIKEEMILESISLANYSPTLQLDIQTGKLTQAVSTATYTFIKGLNTPVIPAQQTIVTDYLLFPVPKPVFIVRMSGKEYTIESLKAFESGKKQTYEFTLQAKDIHLSGSINPWTDGGSSNETVYF</sequence>
<dbReference type="AlphaFoldDB" id="A0AAW6I1B8"/>
<dbReference type="InterPro" id="IPR042278">
    <property type="entry name" value="Mfa-like_1_N"/>
</dbReference>
<gene>
    <name evidence="2" type="ORF">PQG89_08335</name>
</gene>
<comment type="caution">
    <text evidence="2">The sequence shown here is derived from an EMBL/GenBank/DDBJ whole genome shotgun (WGS) entry which is preliminary data.</text>
</comment>
<dbReference type="PROSITE" id="PS51257">
    <property type="entry name" value="PROKAR_LIPOPROTEIN"/>
    <property type="match status" value="1"/>
</dbReference>
<dbReference type="Proteomes" id="UP001213646">
    <property type="component" value="Unassembled WGS sequence"/>
</dbReference>
<dbReference type="Gene3D" id="2.60.40.2630">
    <property type="match status" value="1"/>
</dbReference>
<protein>
    <submittedName>
        <fullName evidence="2">Fimbrillin family protein</fullName>
    </submittedName>
</protein>